<dbReference type="InterPro" id="IPR001054">
    <property type="entry name" value="A/G_cyclase"/>
</dbReference>
<dbReference type="SMART" id="SM00044">
    <property type="entry name" value="CYCc"/>
    <property type="match status" value="1"/>
</dbReference>
<dbReference type="Pfam" id="PF01094">
    <property type="entry name" value="ANF_receptor"/>
    <property type="match status" value="1"/>
</dbReference>
<dbReference type="Gene3D" id="3.30.70.1230">
    <property type="entry name" value="Nucleotide cyclase"/>
    <property type="match status" value="1"/>
</dbReference>
<sequence length="1040" mass="117010">MRLGAAMQIAIGKVNSNPAFLNNYTLDFAYFDCDCDAKTSLSGFISQVWNDNISALFGPACPEVAEVTGLMASQWDIPMFSFVGHTPKLDNVAVYDTYVKLVSPLERMGKTLLKALQHFGWKNVAMLGGGSADSIWDKTDDLWKSVQSQLNPNITIIASVKYDTSDPDLNRKNLKYISTVARIIIVICNYEDARSIMLEAQNLQIEHGQYVFFILQQFEISGVMDNLWKYSENSEAVQTPLAVFDSVFVVTLKSYGGFDYSDLVHQIYQRLKGPPFYSNLTSEKEVSSYAAYLHDAVLLYATGVKELIKADKTSFRGRELVNSLKANRVQLYGATGVVSLDESGKRFMDYSVYDLQSFGNISKFVPVLHYDSIRNSISPTPEFSNIIWPNGQPVKDTPECGFNNNLCGLSNNNVSTLTLVFAFLGATTAAGICVALLVVHKDKLRKQDDDIWWRVNYNDIQVIKDVKENQNINKSLSTTLSAKESGSWESQTVGSSNKSHGLKDKIGKEIIYTTTALYNGDLVAIKYLDRQTATDVRKPSIMEEFKVMHKLRHENLVYFIGACIEPPNICILTQYCSKGSLKDVLSNTDIELDWMFKLSFAYDIVNGMVFIHNSNLRSHGNLKPTTCLVDSRLQVKLTGFGLWEFRYGPKHRVIAQENPKYEELYWTAPEILRQVQHTFNGTQKADVYSFAIIMRELIYDGEIGPYHDLQMEPEEIINKIKDLTAMVRLRPSLSADKCNENIIAMLNTCWDEHPERRPTFLSIKRQLQEASTESHVCIVNNMVNKLEKYANHLEEVVEERTNQLTVEKKKIDKLLSSMLPSYIAEELIAGKSVEPESFESVSIFFSDIVGFTSMCSISSPLEVVNLLNDLYSLFDEIIKIYDVYKVETIGDAYMVASGLPIRNGIKHAEEIATMSLHFLSANMMFKIRHLPDEKLKIRIGLNSGPVVAGVVGITMPRYCLFGDTVNMASRMESNSLPMKIHVSESTASILYKIGTFQLDLRGDVELKETAMHLDGVVAEDPQNATRGRPWGCSAEEKASD</sequence>
<dbReference type="SUPFAM" id="SSF53822">
    <property type="entry name" value="Periplasmic binding protein-like I"/>
    <property type="match status" value="1"/>
</dbReference>
<dbReference type="GO" id="GO:0007168">
    <property type="term" value="P:receptor guanylyl cyclase signaling pathway"/>
    <property type="evidence" value="ECO:0007669"/>
    <property type="project" value="TreeGrafter"/>
</dbReference>
<dbReference type="GO" id="GO:0005524">
    <property type="term" value="F:ATP binding"/>
    <property type="evidence" value="ECO:0007669"/>
    <property type="project" value="InterPro"/>
</dbReference>
<dbReference type="AlphaFoldDB" id="A0A662YNE0"/>
<dbReference type="GO" id="GO:0004383">
    <property type="term" value="F:guanylate cyclase activity"/>
    <property type="evidence" value="ECO:0007669"/>
    <property type="project" value="UniProtKB-EC"/>
</dbReference>
<keyword evidence="7" id="KW-0342">GTP-binding</keyword>
<dbReference type="InterPro" id="IPR011009">
    <property type="entry name" value="Kinase-like_dom_sf"/>
</dbReference>
<dbReference type="Pfam" id="PF07714">
    <property type="entry name" value="PK_Tyr_Ser-Thr"/>
    <property type="match status" value="1"/>
</dbReference>
<dbReference type="EMBL" id="SCEB01001051">
    <property type="protein sequence ID" value="RXM97513.1"/>
    <property type="molecule type" value="Genomic_DNA"/>
</dbReference>
<dbReference type="InterPro" id="IPR018297">
    <property type="entry name" value="A/G_cyclase_CS"/>
</dbReference>
<dbReference type="FunFam" id="3.30.70.1230:FF:000004">
    <property type="entry name" value="Guanylate cyclase"/>
    <property type="match status" value="1"/>
</dbReference>
<reference evidence="17 18" key="1">
    <citation type="submission" date="2019-01" db="EMBL/GenBank/DDBJ databases">
        <title>Draft Genome and Complete Hox-Cluster Characterization of the Sterlet Sturgeon (Acipenser ruthenus).</title>
        <authorList>
            <person name="Wei Q."/>
        </authorList>
    </citation>
    <scope>NUCLEOTIDE SEQUENCE [LARGE SCALE GENOMIC DNA]</scope>
    <source>
        <strain evidence="17">WHYD16114868_AA</strain>
        <tissue evidence="17">Blood</tissue>
    </source>
</reference>
<dbReference type="PROSITE" id="PS50011">
    <property type="entry name" value="PROTEIN_KINASE_DOM"/>
    <property type="match status" value="1"/>
</dbReference>
<dbReference type="EC" id="4.6.1.2" evidence="2 14"/>
<dbReference type="SUPFAM" id="SSF56112">
    <property type="entry name" value="Protein kinase-like (PK-like)"/>
    <property type="match status" value="1"/>
</dbReference>
<dbReference type="GO" id="GO:0001653">
    <property type="term" value="F:peptide receptor activity"/>
    <property type="evidence" value="ECO:0007669"/>
    <property type="project" value="TreeGrafter"/>
</dbReference>
<dbReference type="SUPFAM" id="SSF55073">
    <property type="entry name" value="Nucleotide cyclase"/>
    <property type="match status" value="1"/>
</dbReference>
<dbReference type="PRINTS" id="PR00255">
    <property type="entry name" value="NATPEPTIDER"/>
</dbReference>
<evidence type="ECO:0000256" key="7">
    <source>
        <dbReference type="ARBA" id="ARBA00023134"/>
    </source>
</evidence>
<dbReference type="InterPro" id="IPR001245">
    <property type="entry name" value="Ser-Thr/Tyr_kinase_cat_dom"/>
</dbReference>
<dbReference type="CDD" id="cd07302">
    <property type="entry name" value="CHD"/>
    <property type="match status" value="1"/>
</dbReference>
<keyword evidence="5" id="KW-0547">Nucleotide-binding</keyword>
<dbReference type="PROSITE" id="PS50125">
    <property type="entry name" value="GUANYLATE_CYCLASE_2"/>
    <property type="match status" value="1"/>
</dbReference>
<dbReference type="GO" id="GO:0035556">
    <property type="term" value="P:intracellular signal transduction"/>
    <property type="evidence" value="ECO:0007669"/>
    <property type="project" value="InterPro"/>
</dbReference>
<dbReference type="GO" id="GO:0004016">
    <property type="term" value="F:adenylate cyclase activity"/>
    <property type="evidence" value="ECO:0007669"/>
    <property type="project" value="TreeGrafter"/>
</dbReference>
<dbReference type="GO" id="GO:0005886">
    <property type="term" value="C:plasma membrane"/>
    <property type="evidence" value="ECO:0007669"/>
    <property type="project" value="TreeGrafter"/>
</dbReference>
<evidence type="ECO:0000256" key="8">
    <source>
        <dbReference type="ARBA" id="ARBA00023136"/>
    </source>
</evidence>
<evidence type="ECO:0000256" key="12">
    <source>
        <dbReference type="ARBA" id="ARBA00023293"/>
    </source>
</evidence>
<keyword evidence="6" id="KW-1133">Transmembrane helix</keyword>
<accession>A0A662YNE0</accession>
<dbReference type="InterPro" id="IPR029787">
    <property type="entry name" value="Nucleotide_cyclase"/>
</dbReference>
<dbReference type="GO" id="GO:0005525">
    <property type="term" value="F:GTP binding"/>
    <property type="evidence" value="ECO:0007669"/>
    <property type="project" value="UniProtKB-KW"/>
</dbReference>
<proteinExistence type="inferred from homology"/>
<dbReference type="FunFam" id="1.10.510.10:FF:000545">
    <property type="entry name" value="Guanylate cyclase"/>
    <property type="match status" value="1"/>
</dbReference>
<dbReference type="InterPro" id="IPR000719">
    <property type="entry name" value="Prot_kinase_dom"/>
</dbReference>
<comment type="catalytic activity">
    <reaction evidence="14">
        <text>GTP = 3',5'-cyclic GMP + diphosphate</text>
        <dbReference type="Rhea" id="RHEA:13665"/>
        <dbReference type="ChEBI" id="CHEBI:33019"/>
        <dbReference type="ChEBI" id="CHEBI:37565"/>
        <dbReference type="ChEBI" id="CHEBI:57746"/>
        <dbReference type="EC" id="4.6.1.2"/>
    </reaction>
</comment>
<dbReference type="Gene3D" id="3.40.50.2300">
    <property type="match status" value="2"/>
</dbReference>
<evidence type="ECO:0000256" key="9">
    <source>
        <dbReference type="ARBA" id="ARBA00023170"/>
    </source>
</evidence>
<keyword evidence="11 13" id="KW-0456">Lyase</keyword>
<keyword evidence="12 14" id="KW-0141">cGMP biosynthesis</keyword>
<gene>
    <name evidence="17" type="ORF">EOD39_14322</name>
</gene>
<keyword evidence="8" id="KW-0472">Membrane</keyword>
<evidence type="ECO:0000256" key="10">
    <source>
        <dbReference type="ARBA" id="ARBA00023180"/>
    </source>
</evidence>
<dbReference type="InterPro" id="IPR001170">
    <property type="entry name" value="ANPR/GUC"/>
</dbReference>
<dbReference type="Gene3D" id="1.10.510.10">
    <property type="entry name" value="Transferase(Phosphotransferase) domain 1"/>
    <property type="match status" value="1"/>
</dbReference>
<evidence type="ECO:0000259" key="15">
    <source>
        <dbReference type="PROSITE" id="PS50011"/>
    </source>
</evidence>
<comment type="subcellular location">
    <subcellularLocation>
        <location evidence="1">Membrane</location>
        <topology evidence="1">Single-pass type I membrane protein</topology>
    </subcellularLocation>
</comment>
<keyword evidence="4" id="KW-0732">Signal</keyword>
<dbReference type="InterPro" id="IPR001828">
    <property type="entry name" value="ANF_lig-bd_rcpt"/>
</dbReference>
<evidence type="ECO:0000259" key="16">
    <source>
        <dbReference type="PROSITE" id="PS50125"/>
    </source>
</evidence>
<evidence type="ECO:0000256" key="5">
    <source>
        <dbReference type="ARBA" id="ARBA00022741"/>
    </source>
</evidence>
<comment type="caution">
    <text evidence="17">The sequence shown here is derived from an EMBL/GenBank/DDBJ whole genome shotgun (WGS) entry which is preliminary data.</text>
</comment>
<evidence type="ECO:0000256" key="2">
    <source>
        <dbReference type="ARBA" id="ARBA00012202"/>
    </source>
</evidence>
<organism evidence="17 18">
    <name type="scientific">Acipenser ruthenus</name>
    <name type="common">Sterlet sturgeon</name>
    <dbReference type="NCBI Taxonomy" id="7906"/>
    <lineage>
        <taxon>Eukaryota</taxon>
        <taxon>Metazoa</taxon>
        <taxon>Chordata</taxon>
        <taxon>Craniata</taxon>
        <taxon>Vertebrata</taxon>
        <taxon>Euteleostomi</taxon>
        <taxon>Actinopterygii</taxon>
        <taxon>Chondrostei</taxon>
        <taxon>Acipenseriformes</taxon>
        <taxon>Acipenseridae</taxon>
        <taxon>Acipenser</taxon>
    </lineage>
</organism>
<dbReference type="Proteomes" id="UP000289886">
    <property type="component" value="Unassembled WGS sequence"/>
</dbReference>
<dbReference type="PROSITE" id="PS00452">
    <property type="entry name" value="GUANYLATE_CYCLASE_1"/>
    <property type="match status" value="1"/>
</dbReference>
<evidence type="ECO:0000256" key="3">
    <source>
        <dbReference type="ARBA" id="ARBA00022692"/>
    </source>
</evidence>
<evidence type="ECO:0000313" key="17">
    <source>
        <dbReference type="EMBL" id="RXM97513.1"/>
    </source>
</evidence>
<evidence type="ECO:0000256" key="1">
    <source>
        <dbReference type="ARBA" id="ARBA00004479"/>
    </source>
</evidence>
<evidence type="ECO:0000313" key="18">
    <source>
        <dbReference type="Proteomes" id="UP000289886"/>
    </source>
</evidence>
<dbReference type="Pfam" id="PF00211">
    <property type="entry name" value="Guanylate_cyc"/>
    <property type="match status" value="1"/>
</dbReference>
<keyword evidence="18" id="KW-1185">Reference proteome</keyword>
<protein>
    <recommendedName>
        <fullName evidence="2 14">Guanylate cyclase</fullName>
        <ecNumber evidence="2 14">4.6.1.2</ecNumber>
    </recommendedName>
</protein>
<evidence type="ECO:0000256" key="6">
    <source>
        <dbReference type="ARBA" id="ARBA00022989"/>
    </source>
</evidence>
<dbReference type="PANTHER" id="PTHR11920">
    <property type="entry name" value="GUANYLYL CYCLASE"/>
    <property type="match status" value="1"/>
</dbReference>
<feature type="domain" description="Protein kinase" evidence="15">
    <location>
        <begin position="500"/>
        <end position="778"/>
    </location>
</feature>
<dbReference type="InterPro" id="IPR050401">
    <property type="entry name" value="Cyclic_nucleotide_synthase"/>
</dbReference>
<name>A0A662YNE0_ACIRT</name>
<keyword evidence="3" id="KW-0812">Transmembrane</keyword>
<dbReference type="InterPro" id="IPR028082">
    <property type="entry name" value="Peripla_BP_I"/>
</dbReference>
<dbReference type="GO" id="GO:0004672">
    <property type="term" value="F:protein kinase activity"/>
    <property type="evidence" value="ECO:0007669"/>
    <property type="project" value="InterPro"/>
</dbReference>
<dbReference type="PANTHER" id="PTHR11920:SF500">
    <property type="entry name" value="GUANYLATE CYCLASE 2G"/>
    <property type="match status" value="1"/>
</dbReference>
<keyword evidence="9" id="KW-0675">Receptor</keyword>
<evidence type="ECO:0000256" key="13">
    <source>
        <dbReference type="RuleBase" id="RU000405"/>
    </source>
</evidence>
<keyword evidence="10" id="KW-0325">Glycoprotein</keyword>
<evidence type="ECO:0000256" key="4">
    <source>
        <dbReference type="ARBA" id="ARBA00022729"/>
    </source>
</evidence>
<feature type="domain" description="Guanylate cyclase" evidence="16">
    <location>
        <begin position="842"/>
        <end position="972"/>
    </location>
</feature>
<comment type="similarity">
    <text evidence="13">Belongs to the adenylyl cyclase class-4/guanylyl cyclase family.</text>
</comment>
<evidence type="ECO:0000256" key="11">
    <source>
        <dbReference type="ARBA" id="ARBA00023239"/>
    </source>
</evidence>
<evidence type="ECO:0000256" key="14">
    <source>
        <dbReference type="RuleBase" id="RU003431"/>
    </source>
</evidence>